<keyword evidence="2" id="KW-1133">Transmembrane helix</keyword>
<dbReference type="HOGENOM" id="CLU_1600411_0_0_9"/>
<dbReference type="SUPFAM" id="SSF110997">
    <property type="entry name" value="Sporulation related repeat"/>
    <property type="match status" value="1"/>
</dbReference>
<dbReference type="OrthoDB" id="2112165at2"/>
<name>L0KA90_HALHC</name>
<evidence type="ECO:0000313" key="4">
    <source>
        <dbReference type="EMBL" id="AGB41916.1"/>
    </source>
</evidence>
<dbReference type="EMBL" id="CP003359">
    <property type="protein sequence ID" value="AGB41916.1"/>
    <property type="molecule type" value="Genomic_DNA"/>
</dbReference>
<dbReference type="GO" id="GO:0042834">
    <property type="term" value="F:peptidoglycan binding"/>
    <property type="evidence" value="ECO:0007669"/>
    <property type="project" value="InterPro"/>
</dbReference>
<dbReference type="STRING" id="748449.Halha_2017"/>
<dbReference type="GO" id="GO:0030428">
    <property type="term" value="C:cell septum"/>
    <property type="evidence" value="ECO:0007669"/>
    <property type="project" value="TreeGrafter"/>
</dbReference>
<dbReference type="PROSITE" id="PS51724">
    <property type="entry name" value="SPOR"/>
    <property type="match status" value="1"/>
</dbReference>
<feature type="transmembrane region" description="Helical" evidence="2">
    <location>
        <begin position="12"/>
        <end position="38"/>
    </location>
</feature>
<proteinExistence type="predicted"/>
<dbReference type="InterPro" id="IPR036680">
    <property type="entry name" value="SPOR-like_sf"/>
</dbReference>
<accession>L0KA90</accession>
<organism evidence="4 5">
    <name type="scientific">Halobacteroides halobius (strain ATCC 35273 / DSM 5150 / MD-1)</name>
    <dbReference type="NCBI Taxonomy" id="748449"/>
    <lineage>
        <taxon>Bacteria</taxon>
        <taxon>Bacillati</taxon>
        <taxon>Bacillota</taxon>
        <taxon>Clostridia</taxon>
        <taxon>Halanaerobiales</taxon>
        <taxon>Halobacteroidaceae</taxon>
        <taxon>Halobacteroides</taxon>
    </lineage>
</organism>
<feature type="region of interest" description="Disordered" evidence="1">
    <location>
        <begin position="62"/>
        <end position="89"/>
    </location>
</feature>
<gene>
    <name evidence="4" type="ordered locus">Halha_2017</name>
</gene>
<dbReference type="Proteomes" id="UP000010880">
    <property type="component" value="Chromosome"/>
</dbReference>
<dbReference type="InterPro" id="IPR007730">
    <property type="entry name" value="SPOR-like_dom"/>
</dbReference>
<evidence type="ECO:0000313" key="5">
    <source>
        <dbReference type="Proteomes" id="UP000010880"/>
    </source>
</evidence>
<dbReference type="GO" id="GO:0032506">
    <property type="term" value="P:cytokinetic process"/>
    <property type="evidence" value="ECO:0007669"/>
    <property type="project" value="TreeGrafter"/>
</dbReference>
<feature type="domain" description="SPOR" evidence="3">
    <location>
        <begin position="94"/>
        <end position="166"/>
    </location>
</feature>
<keyword evidence="2" id="KW-0812">Transmembrane</keyword>
<dbReference type="GO" id="GO:0032153">
    <property type="term" value="C:cell division site"/>
    <property type="evidence" value="ECO:0007669"/>
    <property type="project" value="TreeGrafter"/>
</dbReference>
<sequence>MRRNKGGKLKSGASLFTMLAVMAVMAGVFGYFVSSWFLDYYAAPKEKLNAINGDKIVKEEEINPDKLKEKASNSNATKKKAETESEKPTISQSINNQNLFVVQVGAFSKKSNAQGLVKNLKKQGFTAYITSEEPYRVQTGAFRTEKAAEELGSELKKSGFSVYIKH</sequence>
<keyword evidence="2" id="KW-0472">Membrane</keyword>
<dbReference type="eggNOG" id="ENOG50336PX">
    <property type="taxonomic scope" value="Bacteria"/>
</dbReference>
<dbReference type="Pfam" id="PF05036">
    <property type="entry name" value="SPOR"/>
    <property type="match status" value="2"/>
</dbReference>
<dbReference type="AlphaFoldDB" id="L0KA90"/>
<evidence type="ECO:0000259" key="3">
    <source>
        <dbReference type="PROSITE" id="PS51724"/>
    </source>
</evidence>
<feature type="compositionally biased region" description="Basic and acidic residues" evidence="1">
    <location>
        <begin position="62"/>
        <end position="71"/>
    </location>
</feature>
<dbReference type="PANTHER" id="PTHR38687:SF1">
    <property type="entry name" value="CELL DIVISION PROTEIN DEDD"/>
    <property type="match status" value="1"/>
</dbReference>
<dbReference type="InterPro" id="IPR052521">
    <property type="entry name" value="Cell_div_SPOR-domain"/>
</dbReference>
<dbReference type="Gene3D" id="3.30.70.1070">
    <property type="entry name" value="Sporulation related repeat"/>
    <property type="match status" value="1"/>
</dbReference>
<dbReference type="RefSeq" id="WP_015327630.1">
    <property type="nucleotide sequence ID" value="NC_019978.1"/>
</dbReference>
<keyword evidence="5" id="KW-1185">Reference proteome</keyword>
<protein>
    <submittedName>
        <fullName evidence="4">Sporulation related protein</fullName>
    </submittedName>
</protein>
<reference evidence="5" key="1">
    <citation type="submission" date="2012-02" db="EMBL/GenBank/DDBJ databases">
        <title>The complete genome of Halobacteroides halobius DSM 5150.</title>
        <authorList>
            <person name="Lucas S."/>
            <person name="Copeland A."/>
            <person name="Lapidus A."/>
            <person name="Glavina del Rio T."/>
            <person name="Dalin E."/>
            <person name="Tice H."/>
            <person name="Bruce D."/>
            <person name="Goodwin L."/>
            <person name="Pitluck S."/>
            <person name="Peters L."/>
            <person name="Mikhailova N."/>
            <person name="Gu W."/>
            <person name="Kyrpides N."/>
            <person name="Mavromatis K."/>
            <person name="Ivanova N."/>
            <person name="Brettin T."/>
            <person name="Detter J.C."/>
            <person name="Han C."/>
            <person name="Larimer F."/>
            <person name="Land M."/>
            <person name="Hauser L."/>
            <person name="Markowitz V."/>
            <person name="Cheng J.-F."/>
            <person name="Hugenholtz P."/>
            <person name="Woyke T."/>
            <person name="Wu D."/>
            <person name="Tindall B."/>
            <person name="Pomrenke H."/>
            <person name="Brambilla E."/>
            <person name="Klenk H.-P."/>
            <person name="Eisen J.A."/>
        </authorList>
    </citation>
    <scope>NUCLEOTIDE SEQUENCE [LARGE SCALE GENOMIC DNA]</scope>
    <source>
        <strain evidence="5">ATCC 35273 / DSM 5150 / MD-1</strain>
    </source>
</reference>
<dbReference type="PANTHER" id="PTHR38687">
    <property type="entry name" value="CELL DIVISION PROTEIN DEDD-RELATED"/>
    <property type="match status" value="1"/>
</dbReference>
<evidence type="ECO:0000256" key="2">
    <source>
        <dbReference type="SAM" id="Phobius"/>
    </source>
</evidence>
<dbReference type="KEGG" id="hhl:Halha_2017"/>
<evidence type="ECO:0000256" key="1">
    <source>
        <dbReference type="SAM" id="MobiDB-lite"/>
    </source>
</evidence>